<organism evidence="9 10">
    <name type="scientific">Thermogymnomonas acidicola</name>
    <dbReference type="NCBI Taxonomy" id="399579"/>
    <lineage>
        <taxon>Archaea</taxon>
        <taxon>Methanobacteriati</taxon>
        <taxon>Thermoplasmatota</taxon>
        <taxon>Thermoplasmata</taxon>
        <taxon>Thermoplasmatales</taxon>
        <taxon>Thermogymnomonas</taxon>
    </lineage>
</organism>
<dbReference type="InterPro" id="IPR001645">
    <property type="entry name" value="Folylpolyglutamate_synth"/>
</dbReference>
<comment type="similarity">
    <text evidence="1">Belongs to the folylpolyglutamate synthase family.</text>
</comment>
<dbReference type="Proteomes" id="UP000632195">
    <property type="component" value="Unassembled WGS sequence"/>
</dbReference>
<evidence type="ECO:0000313" key="10">
    <source>
        <dbReference type="Proteomes" id="UP000632195"/>
    </source>
</evidence>
<evidence type="ECO:0000256" key="4">
    <source>
        <dbReference type="ARBA" id="ARBA00022741"/>
    </source>
</evidence>
<dbReference type="GO" id="GO:0005737">
    <property type="term" value="C:cytoplasm"/>
    <property type="evidence" value="ECO:0007669"/>
    <property type="project" value="TreeGrafter"/>
</dbReference>
<dbReference type="NCBIfam" id="TIGR01499">
    <property type="entry name" value="folC"/>
    <property type="match status" value="1"/>
</dbReference>
<evidence type="ECO:0000259" key="8">
    <source>
        <dbReference type="Pfam" id="PF08245"/>
    </source>
</evidence>
<dbReference type="Gene3D" id="3.90.190.20">
    <property type="entry name" value="Mur ligase, C-terminal domain"/>
    <property type="match status" value="1"/>
</dbReference>
<dbReference type="SUPFAM" id="SSF53244">
    <property type="entry name" value="MurD-like peptide ligases, peptide-binding domain"/>
    <property type="match status" value="1"/>
</dbReference>
<keyword evidence="4" id="KW-0547">Nucleotide-binding</keyword>
<keyword evidence="10" id="KW-1185">Reference proteome</keyword>
<accession>A0AA37FA17</accession>
<comment type="caution">
    <text evidence="9">The sequence shown here is derived from an EMBL/GenBank/DDBJ whole genome shotgun (WGS) entry which is preliminary data.</text>
</comment>
<dbReference type="Pfam" id="PF02875">
    <property type="entry name" value="Mur_ligase_C"/>
    <property type="match status" value="1"/>
</dbReference>
<feature type="domain" description="Mur ligase C-terminal" evidence="7">
    <location>
        <begin position="290"/>
        <end position="406"/>
    </location>
</feature>
<dbReference type="AlphaFoldDB" id="A0AA37FA17"/>
<sequence>MRDENLEFLYGLTREGVKLDLEVMRAFDDMLGNPHRAYRTIHITGSNGKGSVSALLYNIMMQRFPSGLYTSPHLIEFNERILFNDRFIPDEYIVSFIGKYRPVIEELAREKRNPTFFETTTGMAFKYFSDAGARFASIEVGLGGRLDSTNIIEPEVSVITSVGYEHADKLGCSLTSISYEKGGIIKPGRPVVLGDRKAEVVDTVRRISQVRKSRLYLTWRDVKVSDVHLSLQGTSFRAETEGETYDVESPLVGTFQVTNIGTAILAAEASGQFDRRQIEQGIRETLWPARLQRVRDEPPVVVDCAHNPPAANALVQAFRQVSPDTRPVLVVGMLKDKDHFSYISSLRSLSDRIIVTTPYEENRAEDPEHIASLARRIYREVRVIRDAREAYDYALSLGTPVLVTGSIYLVGHVMAWEGVDVRPFTRKKVKLLE</sequence>
<protein>
    <submittedName>
        <fullName evidence="9">Folylpolyglutamate synthase</fullName>
    </submittedName>
</protein>
<dbReference type="GO" id="GO:0004326">
    <property type="term" value="F:tetrahydrofolylpolyglutamate synthase activity"/>
    <property type="evidence" value="ECO:0007669"/>
    <property type="project" value="InterPro"/>
</dbReference>
<gene>
    <name evidence="9" type="ORF">GCM10007108_15110</name>
</gene>
<keyword evidence="2" id="KW-0436">Ligase</keyword>
<dbReference type="PIRSF" id="PIRSF001563">
    <property type="entry name" value="Folylpolyglu_synth"/>
    <property type="match status" value="1"/>
</dbReference>
<reference evidence="9" key="2">
    <citation type="submission" date="2022-09" db="EMBL/GenBank/DDBJ databases">
        <authorList>
            <person name="Sun Q."/>
            <person name="Ohkuma M."/>
        </authorList>
    </citation>
    <scope>NUCLEOTIDE SEQUENCE</scope>
    <source>
        <strain evidence="9">JCM 13583</strain>
    </source>
</reference>
<dbReference type="GO" id="GO:0005524">
    <property type="term" value="F:ATP binding"/>
    <property type="evidence" value="ECO:0007669"/>
    <property type="project" value="UniProtKB-KW"/>
</dbReference>
<dbReference type="InterPro" id="IPR036565">
    <property type="entry name" value="Mur-like_cat_sf"/>
</dbReference>
<dbReference type="GO" id="GO:0046872">
    <property type="term" value="F:metal ion binding"/>
    <property type="evidence" value="ECO:0007669"/>
    <property type="project" value="UniProtKB-KW"/>
</dbReference>
<evidence type="ECO:0000256" key="5">
    <source>
        <dbReference type="ARBA" id="ARBA00022840"/>
    </source>
</evidence>
<dbReference type="EMBL" id="BMNY01000003">
    <property type="protein sequence ID" value="GGM77903.1"/>
    <property type="molecule type" value="Genomic_DNA"/>
</dbReference>
<dbReference type="PANTHER" id="PTHR11136:SF0">
    <property type="entry name" value="DIHYDROFOLATE SYNTHETASE-RELATED"/>
    <property type="match status" value="1"/>
</dbReference>
<dbReference type="Gene3D" id="3.40.1190.10">
    <property type="entry name" value="Mur-like, catalytic domain"/>
    <property type="match status" value="1"/>
</dbReference>
<evidence type="ECO:0000256" key="6">
    <source>
        <dbReference type="ARBA" id="ARBA00022842"/>
    </source>
</evidence>
<dbReference type="InterPro" id="IPR036615">
    <property type="entry name" value="Mur_ligase_C_dom_sf"/>
</dbReference>
<dbReference type="RefSeq" id="WP_229657568.1">
    <property type="nucleotide sequence ID" value="NZ_BMNY01000003.1"/>
</dbReference>
<dbReference type="GO" id="GO:0008841">
    <property type="term" value="F:dihydrofolate synthase activity"/>
    <property type="evidence" value="ECO:0007669"/>
    <property type="project" value="TreeGrafter"/>
</dbReference>
<dbReference type="PANTHER" id="PTHR11136">
    <property type="entry name" value="FOLYLPOLYGLUTAMATE SYNTHASE-RELATED"/>
    <property type="match status" value="1"/>
</dbReference>
<evidence type="ECO:0000256" key="1">
    <source>
        <dbReference type="ARBA" id="ARBA00008276"/>
    </source>
</evidence>
<evidence type="ECO:0000259" key="7">
    <source>
        <dbReference type="Pfam" id="PF02875"/>
    </source>
</evidence>
<dbReference type="Pfam" id="PF08245">
    <property type="entry name" value="Mur_ligase_M"/>
    <property type="match status" value="1"/>
</dbReference>
<keyword evidence="6" id="KW-0460">Magnesium</keyword>
<reference evidence="9" key="1">
    <citation type="journal article" date="2014" name="Int. J. Syst. Evol. Microbiol.">
        <title>Complete genome sequence of Corynebacterium casei LMG S-19264T (=DSM 44701T), isolated from a smear-ripened cheese.</title>
        <authorList>
            <consortium name="US DOE Joint Genome Institute (JGI-PGF)"/>
            <person name="Walter F."/>
            <person name="Albersmeier A."/>
            <person name="Kalinowski J."/>
            <person name="Ruckert C."/>
        </authorList>
    </citation>
    <scope>NUCLEOTIDE SEQUENCE</scope>
    <source>
        <strain evidence="9">JCM 13583</strain>
    </source>
</reference>
<evidence type="ECO:0000313" key="9">
    <source>
        <dbReference type="EMBL" id="GGM77903.1"/>
    </source>
</evidence>
<proteinExistence type="inferred from homology"/>
<dbReference type="InterPro" id="IPR013221">
    <property type="entry name" value="Mur_ligase_cen"/>
</dbReference>
<dbReference type="SUPFAM" id="SSF53623">
    <property type="entry name" value="MurD-like peptide ligases, catalytic domain"/>
    <property type="match status" value="1"/>
</dbReference>
<evidence type="ECO:0000256" key="3">
    <source>
        <dbReference type="ARBA" id="ARBA00022723"/>
    </source>
</evidence>
<evidence type="ECO:0000256" key="2">
    <source>
        <dbReference type="ARBA" id="ARBA00022598"/>
    </source>
</evidence>
<keyword evidence="5" id="KW-0067">ATP-binding</keyword>
<name>A0AA37FA17_9ARCH</name>
<keyword evidence="3" id="KW-0479">Metal-binding</keyword>
<dbReference type="InterPro" id="IPR004101">
    <property type="entry name" value="Mur_ligase_C"/>
</dbReference>
<feature type="domain" description="Mur ligase central" evidence="8">
    <location>
        <begin position="43"/>
        <end position="267"/>
    </location>
</feature>